<proteinExistence type="predicted"/>
<protein>
    <submittedName>
        <fullName evidence="1">Uncharacterized protein</fullName>
    </submittedName>
</protein>
<evidence type="ECO:0000313" key="2">
    <source>
        <dbReference type="Proteomes" id="UP001589854"/>
    </source>
</evidence>
<name>A0ABV6GJ72_9BACI</name>
<evidence type="ECO:0000313" key="1">
    <source>
        <dbReference type="EMBL" id="MFC0273735.1"/>
    </source>
</evidence>
<dbReference type="Proteomes" id="UP001589854">
    <property type="component" value="Unassembled WGS sequence"/>
</dbReference>
<gene>
    <name evidence="1" type="ORF">ACFFIX_20320</name>
</gene>
<sequence length="145" mass="17676">MSTLTILTLKPQSPFYERLLEKVDEQLLHYRDARDVFVLDKMEEKYLKYYINNVVDKPWNNHLFFALLVYREKNVDVQTNYNVVRIISTRLSNLFEYFYLTEMEELNIETQMYQYFKGSIFEEHTDNMRANFLSIYRSCSYAVKK</sequence>
<organism evidence="1 2">
    <name type="scientific">Metabacillus herbersteinensis</name>
    <dbReference type="NCBI Taxonomy" id="283816"/>
    <lineage>
        <taxon>Bacteria</taxon>
        <taxon>Bacillati</taxon>
        <taxon>Bacillota</taxon>
        <taxon>Bacilli</taxon>
        <taxon>Bacillales</taxon>
        <taxon>Bacillaceae</taxon>
        <taxon>Metabacillus</taxon>
    </lineage>
</organism>
<accession>A0ABV6GJ72</accession>
<keyword evidence="2" id="KW-1185">Reference proteome</keyword>
<reference evidence="1 2" key="1">
    <citation type="submission" date="2024-09" db="EMBL/GenBank/DDBJ databases">
        <authorList>
            <person name="Sun Q."/>
            <person name="Mori K."/>
        </authorList>
    </citation>
    <scope>NUCLEOTIDE SEQUENCE [LARGE SCALE GENOMIC DNA]</scope>
    <source>
        <strain evidence="1 2">CCM 7228</strain>
    </source>
</reference>
<comment type="caution">
    <text evidence="1">The sequence shown here is derived from an EMBL/GenBank/DDBJ whole genome shotgun (WGS) entry which is preliminary data.</text>
</comment>
<dbReference type="EMBL" id="JBHLVO010000024">
    <property type="protein sequence ID" value="MFC0273735.1"/>
    <property type="molecule type" value="Genomic_DNA"/>
</dbReference>